<accession>A0AAU9K0T3</accession>
<dbReference type="CDD" id="cd06257">
    <property type="entry name" value="DnaJ"/>
    <property type="match status" value="1"/>
</dbReference>
<dbReference type="InterPro" id="IPR001305">
    <property type="entry name" value="HSP_DnaJ_Cys-rich_dom"/>
</dbReference>
<proteinExistence type="predicted"/>
<dbReference type="PROSITE" id="PS50076">
    <property type="entry name" value="DNAJ_2"/>
    <property type="match status" value="1"/>
</dbReference>
<keyword evidence="2" id="KW-0677">Repeat</keyword>
<comment type="caution">
    <text evidence="9">The sequence shown here is derived from an EMBL/GenBank/DDBJ whole genome shotgun (WGS) entry which is preliminary data.</text>
</comment>
<dbReference type="FunFam" id="2.10.230.10:FF:000001">
    <property type="entry name" value="DnaJ subfamily A member 2"/>
    <property type="match status" value="1"/>
</dbReference>
<evidence type="ECO:0000256" key="3">
    <source>
        <dbReference type="ARBA" id="ARBA00022771"/>
    </source>
</evidence>
<keyword evidence="4 5" id="KW-0862">Zinc</keyword>
<dbReference type="InterPro" id="IPR036869">
    <property type="entry name" value="J_dom_sf"/>
</dbReference>
<feature type="domain" description="CR-type" evidence="8">
    <location>
        <begin position="151"/>
        <end position="233"/>
    </location>
</feature>
<reference evidence="9" key="1">
    <citation type="submission" date="2021-09" db="EMBL/GenBank/DDBJ databases">
        <authorList>
            <consortium name="AG Swart"/>
            <person name="Singh M."/>
            <person name="Singh A."/>
            <person name="Seah K."/>
            <person name="Emmerich C."/>
        </authorList>
    </citation>
    <scope>NUCLEOTIDE SEQUENCE</scope>
    <source>
        <strain evidence="9">ATCC30299</strain>
    </source>
</reference>
<dbReference type="PROSITE" id="PS51188">
    <property type="entry name" value="ZF_CR"/>
    <property type="match status" value="1"/>
</dbReference>
<evidence type="ECO:0000256" key="2">
    <source>
        <dbReference type="ARBA" id="ARBA00022737"/>
    </source>
</evidence>
<dbReference type="FunFam" id="2.60.260.20:FF:000003">
    <property type="entry name" value="DnaJ subfamily A member 2"/>
    <property type="match status" value="1"/>
</dbReference>
<dbReference type="Pfam" id="PF00684">
    <property type="entry name" value="DnaJ_CXXCXGXG"/>
    <property type="match status" value="1"/>
</dbReference>
<dbReference type="Pfam" id="PF01556">
    <property type="entry name" value="DnaJ_C"/>
    <property type="match status" value="1"/>
</dbReference>
<evidence type="ECO:0000313" key="9">
    <source>
        <dbReference type="EMBL" id="CAG9326776.1"/>
    </source>
</evidence>
<protein>
    <submittedName>
        <fullName evidence="9">Uncharacterized protein</fullName>
    </submittedName>
</protein>
<evidence type="ECO:0000256" key="1">
    <source>
        <dbReference type="ARBA" id="ARBA00022723"/>
    </source>
</evidence>
<dbReference type="CDD" id="cd10719">
    <property type="entry name" value="DnaJ_zf"/>
    <property type="match status" value="1"/>
</dbReference>
<dbReference type="InterPro" id="IPR001623">
    <property type="entry name" value="DnaJ_domain"/>
</dbReference>
<dbReference type="InterPro" id="IPR002939">
    <property type="entry name" value="DnaJ_C"/>
</dbReference>
<name>A0AAU9K0T3_9CILI</name>
<dbReference type="EMBL" id="CAJZBQ010000041">
    <property type="protein sequence ID" value="CAG9326776.1"/>
    <property type="molecule type" value="Genomic_DNA"/>
</dbReference>
<evidence type="ECO:0000256" key="4">
    <source>
        <dbReference type="ARBA" id="ARBA00022833"/>
    </source>
</evidence>
<dbReference type="GO" id="GO:0030544">
    <property type="term" value="F:Hsp70 protein binding"/>
    <property type="evidence" value="ECO:0007669"/>
    <property type="project" value="InterPro"/>
</dbReference>
<evidence type="ECO:0000256" key="6">
    <source>
        <dbReference type="SAM" id="MobiDB-lite"/>
    </source>
</evidence>
<keyword evidence="1 5" id="KW-0479">Metal-binding</keyword>
<feature type="domain" description="J" evidence="7">
    <location>
        <begin position="36"/>
        <end position="97"/>
    </location>
</feature>
<dbReference type="SUPFAM" id="SSF46565">
    <property type="entry name" value="Chaperone J-domain"/>
    <property type="match status" value="1"/>
</dbReference>
<dbReference type="Gene3D" id="2.10.230.10">
    <property type="entry name" value="Heat shock protein DnaJ, cysteine-rich domain"/>
    <property type="match status" value="1"/>
</dbReference>
<dbReference type="SMART" id="SM00271">
    <property type="entry name" value="DnaJ"/>
    <property type="match status" value="1"/>
</dbReference>
<organism evidence="9 10">
    <name type="scientific">Blepharisma stoltei</name>
    <dbReference type="NCBI Taxonomy" id="1481888"/>
    <lineage>
        <taxon>Eukaryota</taxon>
        <taxon>Sar</taxon>
        <taxon>Alveolata</taxon>
        <taxon>Ciliophora</taxon>
        <taxon>Postciliodesmatophora</taxon>
        <taxon>Heterotrichea</taxon>
        <taxon>Heterotrichida</taxon>
        <taxon>Blepharismidae</taxon>
        <taxon>Blepharisma</taxon>
    </lineage>
</organism>
<sequence length="436" mass="48355">MHFFSSGGGGGFPFGDFFGGAGPQSPHEEEEVDSTRFYTLLGVDKNTSCGDIKKAYRQLAKTKHPDKGGDPKEFQEITHAAEILSDPEKRKVYDRYGEKGINQGMSGAESEATSIFDLLAGRGGQRREQGPRRGPDATYTLKCSLEDIYNGATRKIAINRDRNCQTCNGEGGHHAKTCSSCKGRGIVTKIVQVNPWMQTQSTGACDDCNGTGKTYDAKNRCKTCKGKQILPEKKVIEVVIDKGVPNHHKYSFMGESDEKPGMQAGDLIVVVEEKGHELFKRKKADLVMLKKISLKEALTGYKFIITHLDGTQKLIQSEPQDIVKPGDVRTVRELGMPLMRTPFKFGNLFVTFEVEFPAPRSLSPAQINQLRTVLPGDLMEIEDTPGVEKHSTIEFEKSHVTENDTKIHSDYKDEEEDDDDPRFAGAKRVHCSGTIF</sequence>
<dbReference type="SUPFAM" id="SSF57938">
    <property type="entry name" value="DnaJ/Hsp40 cysteine-rich domain"/>
    <property type="match status" value="1"/>
</dbReference>
<dbReference type="PANTHER" id="PTHR43888">
    <property type="entry name" value="DNAJ-LIKE-2, ISOFORM A-RELATED"/>
    <property type="match status" value="1"/>
</dbReference>
<dbReference type="AlphaFoldDB" id="A0AAU9K0T3"/>
<keyword evidence="3 5" id="KW-0863">Zinc-finger</keyword>
<dbReference type="InterPro" id="IPR036410">
    <property type="entry name" value="HSP_DnaJ_Cys-rich_dom_sf"/>
</dbReference>
<dbReference type="Gene3D" id="1.10.287.110">
    <property type="entry name" value="DnaJ domain"/>
    <property type="match status" value="1"/>
</dbReference>
<feature type="compositionally biased region" description="Basic and acidic residues" evidence="6">
    <location>
        <begin position="402"/>
        <end position="411"/>
    </location>
</feature>
<evidence type="ECO:0000259" key="8">
    <source>
        <dbReference type="PROSITE" id="PS51188"/>
    </source>
</evidence>
<dbReference type="Pfam" id="PF00226">
    <property type="entry name" value="DnaJ"/>
    <property type="match status" value="1"/>
</dbReference>
<dbReference type="GO" id="GO:0008270">
    <property type="term" value="F:zinc ion binding"/>
    <property type="evidence" value="ECO:0007669"/>
    <property type="project" value="UniProtKB-KW"/>
</dbReference>
<evidence type="ECO:0000256" key="5">
    <source>
        <dbReference type="PROSITE-ProRule" id="PRU00546"/>
    </source>
</evidence>
<dbReference type="InterPro" id="IPR008971">
    <property type="entry name" value="HSP40/DnaJ_pept-bd"/>
</dbReference>
<gene>
    <name evidence="9" type="ORF">BSTOLATCC_MIC42043</name>
</gene>
<keyword evidence="10" id="KW-1185">Reference proteome</keyword>
<dbReference type="InterPro" id="IPR044713">
    <property type="entry name" value="DNJA1/2-like"/>
</dbReference>
<evidence type="ECO:0000313" key="10">
    <source>
        <dbReference type="Proteomes" id="UP001162131"/>
    </source>
</evidence>
<dbReference type="CDD" id="cd10747">
    <property type="entry name" value="DnaJ_C"/>
    <property type="match status" value="1"/>
</dbReference>
<dbReference type="PRINTS" id="PR00625">
    <property type="entry name" value="JDOMAIN"/>
</dbReference>
<evidence type="ECO:0000259" key="7">
    <source>
        <dbReference type="PROSITE" id="PS50076"/>
    </source>
</evidence>
<dbReference type="GO" id="GO:0006457">
    <property type="term" value="P:protein folding"/>
    <property type="evidence" value="ECO:0007669"/>
    <property type="project" value="InterPro"/>
</dbReference>
<feature type="zinc finger region" description="CR-type" evidence="5">
    <location>
        <begin position="151"/>
        <end position="233"/>
    </location>
</feature>
<feature type="region of interest" description="Disordered" evidence="6">
    <location>
        <begin position="402"/>
        <end position="425"/>
    </location>
</feature>
<dbReference type="Proteomes" id="UP001162131">
    <property type="component" value="Unassembled WGS sequence"/>
</dbReference>
<dbReference type="SUPFAM" id="SSF49493">
    <property type="entry name" value="HSP40/DnaJ peptide-binding domain"/>
    <property type="match status" value="2"/>
</dbReference>
<dbReference type="GO" id="GO:0051082">
    <property type="term" value="F:unfolded protein binding"/>
    <property type="evidence" value="ECO:0007669"/>
    <property type="project" value="InterPro"/>
</dbReference>
<dbReference type="Gene3D" id="2.60.260.20">
    <property type="entry name" value="Urease metallochaperone UreE, N-terminal domain"/>
    <property type="match status" value="2"/>
</dbReference>